<dbReference type="FunFam" id="3.40.50.300:FF:000063">
    <property type="entry name" value="dynein heavy chain 6, axonemal"/>
    <property type="match status" value="1"/>
</dbReference>
<dbReference type="Pfam" id="PF18199">
    <property type="entry name" value="Dynein_C"/>
    <property type="match status" value="1"/>
</dbReference>
<dbReference type="InterPro" id="IPR035699">
    <property type="entry name" value="AAA_6"/>
</dbReference>
<dbReference type="Pfam" id="PF18198">
    <property type="entry name" value="AAA_lid_11"/>
    <property type="match status" value="1"/>
</dbReference>
<dbReference type="GO" id="GO:0031514">
    <property type="term" value="C:motile cilium"/>
    <property type="evidence" value="ECO:0007669"/>
    <property type="project" value="UniProtKB-SubCell"/>
</dbReference>
<evidence type="ECO:0000256" key="3">
    <source>
        <dbReference type="ARBA" id="ARBA00008887"/>
    </source>
</evidence>
<organism evidence="17 18">
    <name type="scientific">Lucilia cuprina</name>
    <name type="common">Green bottle fly</name>
    <name type="synonym">Australian sheep blowfly</name>
    <dbReference type="NCBI Taxonomy" id="7375"/>
    <lineage>
        <taxon>Eukaryota</taxon>
        <taxon>Metazoa</taxon>
        <taxon>Ecdysozoa</taxon>
        <taxon>Arthropoda</taxon>
        <taxon>Hexapoda</taxon>
        <taxon>Insecta</taxon>
        <taxon>Pterygota</taxon>
        <taxon>Neoptera</taxon>
        <taxon>Endopterygota</taxon>
        <taxon>Diptera</taxon>
        <taxon>Brachycera</taxon>
        <taxon>Muscomorpha</taxon>
        <taxon>Oestroidea</taxon>
        <taxon>Calliphoridae</taxon>
        <taxon>Luciliinae</taxon>
        <taxon>Lucilia</taxon>
    </lineage>
</organism>
<keyword evidence="14" id="KW-0966">Cell projection</keyword>
<feature type="coiled-coil region" evidence="15">
    <location>
        <begin position="638"/>
        <end position="665"/>
    </location>
</feature>
<dbReference type="FunFam" id="3.40.50.300:FF:000362">
    <property type="entry name" value="Dynein, axonemal, heavy chain 6"/>
    <property type="match status" value="1"/>
</dbReference>
<dbReference type="PANTHER" id="PTHR22878">
    <property type="entry name" value="DYNEIN HEAVY CHAIN 6, AXONEMAL-LIKE-RELATED"/>
    <property type="match status" value="1"/>
</dbReference>
<dbReference type="FunFam" id="1.20.920.20:FF:000001">
    <property type="entry name" value="dynein heavy chain 2, axonemal"/>
    <property type="match status" value="1"/>
</dbReference>
<evidence type="ECO:0000256" key="5">
    <source>
        <dbReference type="ARBA" id="ARBA00022701"/>
    </source>
</evidence>
<evidence type="ECO:0000256" key="13">
    <source>
        <dbReference type="ARBA" id="ARBA00023212"/>
    </source>
</evidence>
<gene>
    <name evidence="17" type="ORF">FF38_08149</name>
</gene>
<dbReference type="Gene3D" id="1.20.1270.280">
    <property type="match status" value="1"/>
</dbReference>
<dbReference type="FunFam" id="1.10.8.710:FF:000004">
    <property type="entry name" value="Dynein axonemal heavy chain 6"/>
    <property type="match status" value="1"/>
</dbReference>
<dbReference type="InterPro" id="IPR042222">
    <property type="entry name" value="Dynein_2_N"/>
</dbReference>
<feature type="domain" description="AAA+ ATPase" evidence="16">
    <location>
        <begin position="1315"/>
        <end position="1452"/>
    </location>
</feature>
<proteinExistence type="inferred from homology"/>
<dbReference type="SUPFAM" id="SSF52540">
    <property type="entry name" value="P-loop containing nucleoside triphosphate hydrolases"/>
    <property type="match status" value="4"/>
</dbReference>
<keyword evidence="12" id="KW-0505">Motor protein</keyword>
<dbReference type="InterPro" id="IPR004273">
    <property type="entry name" value="Dynein_heavy_D6_P-loop"/>
</dbReference>
<evidence type="ECO:0000256" key="6">
    <source>
        <dbReference type="ARBA" id="ARBA00022741"/>
    </source>
</evidence>
<dbReference type="FunFam" id="3.40.50.300:FF:002141">
    <property type="entry name" value="Dynein heavy chain"/>
    <property type="match status" value="1"/>
</dbReference>
<dbReference type="Gene3D" id="1.20.140.100">
    <property type="entry name" value="Dynein heavy chain, N-terminal domain 2"/>
    <property type="match status" value="1"/>
</dbReference>
<evidence type="ECO:0000313" key="18">
    <source>
        <dbReference type="Proteomes" id="UP000037069"/>
    </source>
</evidence>
<dbReference type="Pfam" id="PF12781">
    <property type="entry name" value="AAA_9"/>
    <property type="match status" value="1"/>
</dbReference>
<dbReference type="Gene3D" id="3.40.50.300">
    <property type="entry name" value="P-loop containing nucleotide triphosphate hydrolases"/>
    <property type="match status" value="6"/>
</dbReference>
<evidence type="ECO:0000256" key="10">
    <source>
        <dbReference type="ARBA" id="ARBA00023054"/>
    </source>
</evidence>
<dbReference type="FunFam" id="1.20.140.100:FF:000004">
    <property type="entry name" value="Dynein axonemal heavy chain 6"/>
    <property type="match status" value="1"/>
</dbReference>
<dbReference type="GO" id="GO:0030286">
    <property type="term" value="C:dynein complex"/>
    <property type="evidence" value="ECO:0007669"/>
    <property type="project" value="UniProtKB-KW"/>
</dbReference>
<dbReference type="Gene3D" id="1.20.920.30">
    <property type="match status" value="1"/>
</dbReference>
<feature type="domain" description="AAA+ ATPase" evidence="16">
    <location>
        <begin position="1936"/>
        <end position="2104"/>
    </location>
</feature>
<dbReference type="InterPro" id="IPR013602">
    <property type="entry name" value="Dynein_heavy_linker"/>
</dbReference>
<dbReference type="Proteomes" id="UP000037069">
    <property type="component" value="Unassembled WGS sequence"/>
</dbReference>
<dbReference type="InterPro" id="IPR024743">
    <property type="entry name" value="Dynein_HC_stalk"/>
</dbReference>
<dbReference type="GO" id="GO:0007018">
    <property type="term" value="P:microtubule-based movement"/>
    <property type="evidence" value="ECO:0007669"/>
    <property type="project" value="InterPro"/>
</dbReference>
<keyword evidence="13" id="KW-0206">Cytoskeleton</keyword>
<dbReference type="Pfam" id="PF17857">
    <property type="entry name" value="AAA_lid_1"/>
    <property type="match status" value="1"/>
</dbReference>
<evidence type="ECO:0000259" key="16">
    <source>
        <dbReference type="SMART" id="SM00382"/>
    </source>
</evidence>
<keyword evidence="18" id="KW-1185">Reference proteome</keyword>
<dbReference type="FunFam" id="1.20.920.30:FF:000005">
    <property type="entry name" value="Dynein, axonemal, heavy chain 2"/>
    <property type="match status" value="1"/>
</dbReference>
<accession>A0A0L0C377</accession>
<dbReference type="Gene3D" id="1.10.8.1220">
    <property type="match status" value="1"/>
</dbReference>
<keyword evidence="9" id="KW-0243">Dynein</keyword>
<dbReference type="InterPro" id="IPR041658">
    <property type="entry name" value="AAA_lid_11"/>
</dbReference>
<dbReference type="FunFam" id="1.10.8.720:FF:000007">
    <property type="entry name" value="Dynein axonemal heavy chain 6"/>
    <property type="match status" value="1"/>
</dbReference>
<dbReference type="OrthoDB" id="447173at2759"/>
<evidence type="ECO:0000256" key="8">
    <source>
        <dbReference type="ARBA" id="ARBA00022846"/>
    </source>
</evidence>
<dbReference type="GO" id="GO:0051959">
    <property type="term" value="F:dynein light intermediate chain binding"/>
    <property type="evidence" value="ECO:0007669"/>
    <property type="project" value="InterPro"/>
</dbReference>
<dbReference type="GO" id="GO:0005524">
    <property type="term" value="F:ATP binding"/>
    <property type="evidence" value="ECO:0007669"/>
    <property type="project" value="UniProtKB-KW"/>
</dbReference>
<keyword evidence="7" id="KW-0067">ATP-binding</keyword>
<evidence type="ECO:0000256" key="2">
    <source>
        <dbReference type="ARBA" id="ARBA00004430"/>
    </source>
</evidence>
<dbReference type="InterPro" id="IPR024317">
    <property type="entry name" value="Dynein_heavy_chain_D4_dom"/>
</dbReference>
<dbReference type="SMART" id="SM00382">
    <property type="entry name" value="AAA"/>
    <property type="match status" value="2"/>
</dbReference>
<feature type="coiled-coil region" evidence="15">
    <location>
        <begin position="2770"/>
        <end position="2818"/>
    </location>
</feature>
<keyword evidence="11" id="KW-0969">Cilium</keyword>
<dbReference type="InterPro" id="IPR041589">
    <property type="entry name" value="DNAH3_AAA_lid_1"/>
</dbReference>
<dbReference type="InterPro" id="IPR003593">
    <property type="entry name" value="AAA+_ATPase"/>
</dbReference>
<dbReference type="FunFam" id="3.40.50.300:FF:001145">
    <property type="entry name" value="Putative dynein heavy chain"/>
    <property type="match status" value="1"/>
</dbReference>
<dbReference type="Gene3D" id="1.20.58.1120">
    <property type="match status" value="1"/>
</dbReference>
<evidence type="ECO:0000256" key="7">
    <source>
        <dbReference type="ARBA" id="ARBA00022840"/>
    </source>
</evidence>
<evidence type="ECO:0000256" key="12">
    <source>
        <dbReference type="ARBA" id="ARBA00023175"/>
    </source>
</evidence>
<evidence type="ECO:0000256" key="11">
    <source>
        <dbReference type="ARBA" id="ARBA00023069"/>
    </source>
</evidence>
<keyword evidence="5" id="KW-0493">Microtubule</keyword>
<dbReference type="InterPro" id="IPR025662">
    <property type="entry name" value="Sigma_54_int_dom_ATP-bd_1"/>
</dbReference>
<dbReference type="EMBL" id="JRES01001065">
    <property type="protein sequence ID" value="KNC25864.1"/>
    <property type="molecule type" value="Genomic_DNA"/>
</dbReference>
<evidence type="ECO:0000256" key="9">
    <source>
        <dbReference type="ARBA" id="ARBA00023017"/>
    </source>
</evidence>
<dbReference type="PANTHER" id="PTHR22878:SF68">
    <property type="entry name" value="DYNEIN HEAVY CHAIN 6, AXONEMAL-LIKE"/>
    <property type="match status" value="1"/>
</dbReference>
<dbReference type="GO" id="GO:0005930">
    <property type="term" value="C:axoneme"/>
    <property type="evidence" value="ECO:0007669"/>
    <property type="project" value="UniProtKB-SubCell"/>
</dbReference>
<name>A0A0L0C377_LUCCU</name>
<reference evidence="17 18" key="1">
    <citation type="journal article" date="2015" name="Nat. Commun.">
        <title>Lucilia cuprina genome unlocks parasitic fly biology to underpin future interventions.</title>
        <authorList>
            <person name="Anstead C.A."/>
            <person name="Korhonen P.K."/>
            <person name="Young N.D."/>
            <person name="Hall R.S."/>
            <person name="Jex A.R."/>
            <person name="Murali S.C."/>
            <person name="Hughes D.S."/>
            <person name="Lee S.F."/>
            <person name="Perry T."/>
            <person name="Stroehlein A.J."/>
            <person name="Ansell B.R."/>
            <person name="Breugelmans B."/>
            <person name="Hofmann A."/>
            <person name="Qu J."/>
            <person name="Dugan S."/>
            <person name="Lee S.L."/>
            <person name="Chao H."/>
            <person name="Dinh H."/>
            <person name="Han Y."/>
            <person name="Doddapaneni H.V."/>
            <person name="Worley K.C."/>
            <person name="Muzny D.M."/>
            <person name="Ioannidis P."/>
            <person name="Waterhouse R.M."/>
            <person name="Zdobnov E.M."/>
            <person name="James P.J."/>
            <person name="Bagnall N.H."/>
            <person name="Kotze A.C."/>
            <person name="Gibbs R.A."/>
            <person name="Richards S."/>
            <person name="Batterham P."/>
            <person name="Gasser R.B."/>
        </authorList>
    </citation>
    <scope>NUCLEOTIDE SEQUENCE [LARGE SCALE GENOMIC DNA]</scope>
    <source>
        <strain evidence="17 18">LS</strain>
        <tissue evidence="17">Full body</tissue>
    </source>
</reference>
<keyword evidence="6" id="KW-0547">Nucleotide-binding</keyword>
<dbReference type="InterPro" id="IPR027417">
    <property type="entry name" value="P-loop_NTPase"/>
</dbReference>
<dbReference type="Pfam" id="PF03028">
    <property type="entry name" value="Dynein_heavy"/>
    <property type="match status" value="1"/>
</dbReference>
<dbReference type="Gene3D" id="1.20.920.20">
    <property type="match status" value="1"/>
</dbReference>
<dbReference type="Pfam" id="PF08393">
    <property type="entry name" value="DHC_N2"/>
    <property type="match status" value="1"/>
</dbReference>
<dbReference type="InterPro" id="IPR041466">
    <property type="entry name" value="Dynein_AAA5_ext"/>
</dbReference>
<comment type="subcellular location">
    <subcellularLocation>
        <location evidence="1">Cell projection</location>
        <location evidence="1">Cilium</location>
        <location evidence="1">Flagellum</location>
    </subcellularLocation>
    <subcellularLocation>
        <location evidence="2">Cytoplasm</location>
        <location evidence="2">Cytoskeleton</location>
        <location evidence="2">Cilium axoneme</location>
    </subcellularLocation>
</comment>
<dbReference type="Gene3D" id="3.10.490.20">
    <property type="match status" value="1"/>
</dbReference>
<comment type="similarity">
    <text evidence="3">Belongs to the dynein heavy chain family.</text>
</comment>
<evidence type="ECO:0000256" key="1">
    <source>
        <dbReference type="ARBA" id="ARBA00004230"/>
    </source>
</evidence>
<dbReference type="GO" id="GO:0045505">
    <property type="term" value="F:dynein intermediate chain binding"/>
    <property type="evidence" value="ECO:0007669"/>
    <property type="project" value="InterPro"/>
</dbReference>
<dbReference type="FunFam" id="1.10.8.1220:FF:000001">
    <property type="entry name" value="Dynein axonemal heavy chain 5"/>
    <property type="match status" value="1"/>
</dbReference>
<dbReference type="InterPro" id="IPR042219">
    <property type="entry name" value="AAA_lid_11_sf"/>
</dbReference>
<evidence type="ECO:0000256" key="4">
    <source>
        <dbReference type="ARBA" id="ARBA00022490"/>
    </source>
</evidence>
<dbReference type="Gene3D" id="1.10.8.720">
    <property type="entry name" value="Region D6 of dynein motor"/>
    <property type="match status" value="1"/>
</dbReference>
<dbReference type="Gene3D" id="1.10.8.710">
    <property type="match status" value="1"/>
</dbReference>
<evidence type="ECO:0000256" key="14">
    <source>
        <dbReference type="ARBA" id="ARBA00023273"/>
    </source>
</evidence>
<keyword evidence="4" id="KW-0963">Cytoplasm</keyword>
<dbReference type="InterPro" id="IPR041228">
    <property type="entry name" value="Dynein_C"/>
</dbReference>
<dbReference type="GO" id="GO:0005874">
    <property type="term" value="C:microtubule"/>
    <property type="evidence" value="ECO:0007669"/>
    <property type="project" value="UniProtKB-KW"/>
</dbReference>
<dbReference type="FunFam" id="3.20.180.20:FF:000003">
    <property type="entry name" value="Dynein heavy chain 12, axonemal"/>
    <property type="match status" value="1"/>
</dbReference>
<dbReference type="InterPro" id="IPR035706">
    <property type="entry name" value="AAA_9"/>
</dbReference>
<comment type="caution">
    <text evidence="17">The sequence shown here is derived from an EMBL/GenBank/DDBJ whole genome shotgun (WGS) entry which is preliminary data.</text>
</comment>
<evidence type="ECO:0000313" key="17">
    <source>
        <dbReference type="EMBL" id="KNC25864.1"/>
    </source>
</evidence>
<evidence type="ECO:0000256" key="15">
    <source>
        <dbReference type="SAM" id="Coils"/>
    </source>
</evidence>
<sequence length="4013" mass="463078">MSRRFTDEKLNSRAKILDIMNPSGRISSKRTTIEFSKNVQVKRIKGEKSTSEAGSSYSIKTGASLIPDLNVTVERMRNMPDDRFIYLTYMLPKTSEYFTPYSLQEYTWDNLPNKLLYFTMSRHGVTYWHLSENFFTPLLQWQQEFQQFLSIIKIRTFAVFRIWKGFKVWEKTVKWKKQNQARQNLQERLFIAIPHLAKAILKLRSEIVFLEKSNFINVGVIEEWHPFYFLEVQMKIYERLTVTLREFRERMKQILYDACLKAITDRGFFPNDEINYYPSVKKMRDAMSFMDRAKKRNFCKILSNFLSYCDHMMYHLFHKITANSFRDLVEAMKIHDALGPSLKILKENLTLHEQLEPARPENSPQNPFFIADFHLLPDRIEIEPSEDVMKNIFNRISTLILETVTEIENFTDDKMYFQFTEPSIMGRQEERLAGVAPDLSFLLRTDKEFQFNRKIIYTFIRLAYEKARIYTLRFETIRTNYEVDTHTDPNTIKNEKDLTVLRAYCERYCNNVKALDGILTNVNLGLLKLTQGSFKETVTPVCVKLQNVLANYLPKLATDQIDRISIETRELSARILAEPQTSLELVAHIRYLDVVDAEMEVLFKEVDYAHDVFIIIKDYAIPIDDERKEDYMDCEDFVNRTNDKLKEVQAKKDQFIKQLEEIMNKDIQQIFEETHEVYLETQDSSLLDKNSNRQFVKSKLNGLLERLQNLHERAAEFIGYQKEFKIDITMYTEMDQTFTEIRLRQNLHNSVEEWEEAYKRWTTVEFNKLVVNEMVDLTIKTIKNCMQFEKYLPANNILPELKQAAEDFKLKLPVIGYLRNNNFRARHWTDIESVLGRKFFQEENIFLSTYEEQHAFDEDIANSLMEISSQATGEAQLENMLKSIESVWKEQELSIVIYHDQKDVFILAGTEELQTILDDSNVNINTIAASKYVAPIKNKVDTWISLLEQFGKTLEVWMDCQTSWIYLEAIFASPDIQRQLPQEAKMFFVVDKSFKELLRTAKKVSLALPIMSSKDNYDILKENNRLLDLITRGLEAYLEVKRVVFPRFYFLSNGELLEILAQTRIPQAVQPHLRKCFDAIHRLEFGQKDDGTGHMIATNDILAFISPEGEKLFFQKGLKARGAVEEWLSKVEDGMFASVKRAMRFGYQCYPNKERDVWFQDHPNQVALTISQQQWASDIHAILDNPLNDENKIVGLMKQFETKCLKNLAALAALTRQNITSLVRKVLTALITIDVHAKDSVRMLIDKHVVKSSDFDWLKMLRFYWLPETDTVYSRMTSATIPYYYEYLGAGGVLVLTPLTDRCYLCLMGAIQMDLGGAPAGPAGTGKTETTKDLAKSVAKQCVVFNCSDGLDYKMMGRFFSGLAQCGAWCCFDEFNRIDIEVLSVIAQQLITIRNAKVINAKRFIFEGREIKLNKSCAVFITMNPGYAGRTELPDNLKALFRPISMMVPDYALIAEVILYSEGFEDPKNLAQKMVQMYKLCSEQLSQQNHYDFGMRAVKSVLIMAGALKRDSPDQREDITLIAALKDSNIPKFLVDDAILFLGILSDLFPGVDLPDSSHPQLQESIILGLTQKNLQPVNATLRKCIQLYETMCVRWGVMLVGPTGGGKSTVLHALEFALGHLYETEVPGPHFRPVNIQCMNPKAVSMNELYGYVNPKTLEWQDGLLGLAVRTAVNVEDEIHQWIVNDGPVDAVWIENLNTVLDDNKMLCLANSERIKLTAWVHMVFEVQDLVQASPATVSRCGMVYVDPDDLGWIPLLDSWISGPITKKIQEGPLKYLYSLFTENFKTILDLARKYGSFLIAQVTCSKVCLCLELLFSLIEQINWHDFKEDEYKILLNKMFIWCVLWSQSSNFRDQEKLVFEQVLRKQMATNQHVNFPEEGCLWDYRINMQTRNWESWSAIVDTFVFNRDDKYFDMQVPTVDTTKYGYVTELLFQRKYPVMFTGDTGVGKTVLAVTTLKKLLQKSVVPVQINFSAQTSSIRTQEMIEGPLEKRKRNQLGAPIGKTVIVFIDDVNMPKLDTYGSQPAIELLRYQKSNVLRCYHNTDRILILFRQFLDFKGFYDREKLFWKEIVDVVLGCGCAPPGGGRNPLTPRFVRHFALLALPKPNDEILTTIFDGILTGFLSEFSSVIRPLSTPIVNACVDVYMRIAKEMLPTPDKSHYIFNLRDLSKCIQGILQASSLHYNMEMQILRLFYHETTRVFHDRLINDEDKNSFKTIMREVCLKHFNKEVYRDEEPPILYGDFMVFGKPKADRVYEEIKDPAKLESILMDYVEDYNSMTGKRMNLILFQDALEHTVRLARLLRSDRGNGLLVGVAGMGKQSLTKLAAHVNEYKCMQIELKRNYDINGFHEDLRNIYRHAGIDNTPVVFLMIDTQIVEEEFLEDINNLLNSGEVPNLFEGDDYEKIILDAREPCNAAIKDGCSRDDIYKFFINRVRNNLHVVLSMSPVGDAFRRRCRMFPSLVNCTTIDWFSNWPTEALYSVALGLLTKTTSTPQECQALATTTVFIHKTVEEASERFYKEMKRHYYTTPSSYLELLKLYQSLLKNKSEEIKNKRKRILNGLNKILETNDIITVMQKELEVMVPQLDEKSANMKSLLERLAVDTKLADQVKESVMRDEANAKEKAGICQAMSDDANKDLEIAMPALKEAEDALKGLTKADINELKSFTTPPALVQFVMEAVCILLGAKPTWASAKGIMADVNFIKRLFEFDKEHIKEETLKKVKKYISHKDFVPAKFEKVSKVAKSVSLWVIAMDKFAKVYKVVEPKIRRKELAESELKEVMAILRTKQQELASVEAKIQALKDNIDQKSREFQVIQDAVDLTYGRINRAGRLTSALSDEEVRWKETVQALTLELECVPGDVLVAAACVAYMGAFSTEYRNELCAQWVDKCREQKIASSSEFHLLKVLGDAYEIRQWTVDGLPKDDISVENGLYATRALRWPLMIDPQEQANRWIRNMEKHNNLHILKMTDGNLLRIIENCIRQGYPILLEDISENIDPSIRPVLQRETYVFEGRTYLKLGDVIIDYDEHFKLYMTTKLANPHYLPEICINVTLVNFLVTESGLEDQLLSDIVAIELPALEIQRNDLIVKINADKQQLLALEDKVLKLLFNSKGNILDDEELVETLNDAKETSLIIATRLVDTEETEKVITATREKYRNLASRGAILYFVVASLADIDPMYQYSLKYFSQIFCAVIRLDHPKMSTEERIEQLKLDELKAIYDNVSRGLFENHKIIFSFLLSLAIERQEGRVSQQEFNFLTRGVVGSVREKSKPTHIKLSDFEWEACLFLDENFPTFKDFSEKLHKPFFLEIDDNQEVFKFSDNESSTIASDYWNNRLTNFQKLMFIRIFRRERFLLNVVVYLRATIGRYFTEVSAAGSQLKVVYLDTSNITPLIFVLSSGSDPMANFLRFAEDMKYMDKFYSISLGQGQGPVAESLIDKSLRLGHWVFLQNCHLATSWMGQMENIVRNITLGVTKAHENFRLFLSSMPKKSFPISVLQNSVKVTNEPPKGIKANIMGALADINVDYFEQHVLQEKWRAIVFGLCVFHAVLLERRKFGALGWNITYEFNESDRECGLKILDFFIGRQKAEKIPWEAIYYINGDITWGGRVTDSWDLRCLRTILKMFTFDKILDPDYKYCRGDPYYRDPRKNTILEYQEYVQNFPTLEDPEIFGMHENANLVFQTKETNFFINTLLVGQPRSAADEGQAQENDLCLEVISKIQEVLAEKINKENLHPDLLKIDAKGQQPSLTTVLVQEIDRYNNSLRLVHTSLIDLRKAIKGLVVMSEELEEVFQSLLANLVPKLWEKKSFLSIKPLPSYIADFQRRIDFIQNWAINGNPKSFWISGFYFPQSFLTGVLQTHARKRVLPIDELKIDFQVLENILIQQTFFERRLNNQSVEDLYGNMPESSEAGVNVHGIFVEAAEWRKSEGGLCDAKVGILYSRLPAIRFIPCLKLNAAERYEAPLYKTQARSGVLSTTGHSSNFILSILLESALPADFWILRGTALVSGVADNIS</sequence>
<dbReference type="Pfam" id="PF12775">
    <property type="entry name" value="AAA_7"/>
    <property type="match status" value="2"/>
</dbReference>
<dbReference type="Gene3D" id="6.10.140.1060">
    <property type="match status" value="1"/>
</dbReference>
<dbReference type="PROSITE" id="PS00675">
    <property type="entry name" value="SIGMA54_INTERACT_1"/>
    <property type="match status" value="1"/>
</dbReference>
<keyword evidence="8" id="KW-0282">Flagellum</keyword>
<dbReference type="Pfam" id="PF12777">
    <property type="entry name" value="MT"/>
    <property type="match status" value="1"/>
</dbReference>
<dbReference type="Gene3D" id="3.20.180.20">
    <property type="entry name" value="Dynein heavy chain, N-terminal domain 2"/>
    <property type="match status" value="1"/>
</dbReference>
<dbReference type="Pfam" id="PF12774">
    <property type="entry name" value="AAA_6"/>
    <property type="match status" value="1"/>
</dbReference>
<dbReference type="FunFam" id="3.10.490.20:FF:000005">
    <property type="entry name" value="Dynein axonemal heavy chain 6"/>
    <property type="match status" value="1"/>
</dbReference>
<dbReference type="Pfam" id="PF12780">
    <property type="entry name" value="AAA_8"/>
    <property type="match status" value="1"/>
</dbReference>
<keyword evidence="10 15" id="KW-0175">Coiled coil</keyword>
<dbReference type="InterPro" id="IPR042228">
    <property type="entry name" value="Dynein_linker_3"/>
</dbReference>
<dbReference type="InterPro" id="IPR026983">
    <property type="entry name" value="DHC"/>
</dbReference>
<dbReference type="Pfam" id="PF17852">
    <property type="entry name" value="Dynein_AAA_lid"/>
    <property type="match status" value="1"/>
</dbReference>
<dbReference type="STRING" id="7375.A0A0L0C377"/>
<protein>
    <recommendedName>
        <fullName evidence="16">AAA+ ATPase domain-containing protein</fullName>
    </recommendedName>
</protein>
<dbReference type="InterPro" id="IPR043160">
    <property type="entry name" value="Dynein_C_barrel"/>
</dbReference>
<dbReference type="GO" id="GO:0008569">
    <property type="term" value="F:minus-end-directed microtubule motor activity"/>
    <property type="evidence" value="ECO:0007669"/>
    <property type="project" value="InterPro"/>
</dbReference>
<dbReference type="OMA" id="VESFDWQ"/>
<dbReference type="InterPro" id="IPR043157">
    <property type="entry name" value="Dynein_AAA1S"/>
</dbReference>